<accession>A0A167AAC3</accession>
<protein>
    <recommendedName>
        <fullName evidence="1">N-acetyltransferase domain-containing protein</fullName>
    </recommendedName>
</protein>
<dbReference type="InterPro" id="IPR000182">
    <property type="entry name" value="GNAT_dom"/>
</dbReference>
<dbReference type="Proteomes" id="UP000076643">
    <property type="component" value="Unassembled WGS sequence"/>
</dbReference>
<name>A0A167AAC3_9GAMM</name>
<evidence type="ECO:0000313" key="2">
    <source>
        <dbReference type="EMBL" id="KZN45151.1"/>
    </source>
</evidence>
<dbReference type="CDD" id="cd04301">
    <property type="entry name" value="NAT_SF"/>
    <property type="match status" value="1"/>
</dbReference>
<proteinExistence type="predicted"/>
<evidence type="ECO:0000259" key="1">
    <source>
        <dbReference type="PROSITE" id="PS51186"/>
    </source>
</evidence>
<dbReference type="RefSeq" id="WP_063355293.1">
    <property type="nucleotide sequence ID" value="NZ_AQHB01000028.1"/>
</dbReference>
<keyword evidence="3" id="KW-1185">Reference proteome</keyword>
<dbReference type="PANTHER" id="PTHR43792">
    <property type="entry name" value="GNAT FAMILY, PUTATIVE (AFU_ORTHOLOGUE AFUA_3G00765)-RELATED-RELATED"/>
    <property type="match status" value="1"/>
</dbReference>
<dbReference type="InterPro" id="IPR051531">
    <property type="entry name" value="N-acetyltransferase"/>
</dbReference>
<dbReference type="AlphaFoldDB" id="A0A167AAC3"/>
<dbReference type="SUPFAM" id="SSF55729">
    <property type="entry name" value="Acyl-CoA N-acyltransferases (Nat)"/>
    <property type="match status" value="1"/>
</dbReference>
<comment type="caution">
    <text evidence="2">The sequence shown here is derived from an EMBL/GenBank/DDBJ whole genome shotgun (WGS) entry which is preliminary data.</text>
</comment>
<feature type="domain" description="N-acetyltransferase" evidence="1">
    <location>
        <begin position="18"/>
        <end position="173"/>
    </location>
</feature>
<dbReference type="EMBL" id="AUYB01000046">
    <property type="protein sequence ID" value="KZN45151.1"/>
    <property type="molecule type" value="Genomic_DNA"/>
</dbReference>
<organism evidence="2 3">
    <name type="scientific">Pseudoalteromonas luteoviolacea DSM 6061</name>
    <dbReference type="NCBI Taxonomy" id="1365250"/>
    <lineage>
        <taxon>Bacteria</taxon>
        <taxon>Pseudomonadati</taxon>
        <taxon>Pseudomonadota</taxon>
        <taxon>Gammaproteobacteria</taxon>
        <taxon>Alteromonadales</taxon>
        <taxon>Pseudoalteromonadaceae</taxon>
        <taxon>Pseudoalteromonas</taxon>
    </lineage>
</organism>
<dbReference type="Pfam" id="PF13302">
    <property type="entry name" value="Acetyltransf_3"/>
    <property type="match status" value="1"/>
</dbReference>
<dbReference type="PATRIC" id="fig|1365250.3.peg.506"/>
<evidence type="ECO:0000313" key="3">
    <source>
        <dbReference type="Proteomes" id="UP000076643"/>
    </source>
</evidence>
<gene>
    <name evidence="2" type="ORF">N475_07805</name>
</gene>
<dbReference type="InterPro" id="IPR016181">
    <property type="entry name" value="Acyl_CoA_acyltransferase"/>
</dbReference>
<sequence length="173" mass="19778">MKTLFTTPRLDFFCCNELLLKPSNANFITRILTTNTATFLPDDWQTKPDSNEALHWLKERLIQSDIFVALPRNELSKTLQALRSPPLGLFIMHIEQDTAHIGYLIHEQFWHQGYGTELLAGSIDYLRDNTLVKTIYAGVDPNNVGSIRALEKCSFTQESLGNKDTNAFYKLQL</sequence>
<dbReference type="PROSITE" id="PS51186">
    <property type="entry name" value="GNAT"/>
    <property type="match status" value="1"/>
</dbReference>
<dbReference type="Gene3D" id="3.40.630.30">
    <property type="match status" value="1"/>
</dbReference>
<reference evidence="2 3" key="1">
    <citation type="submission" date="2013-07" db="EMBL/GenBank/DDBJ databases">
        <title>Comparative Genomic and Metabolomic Analysis of Twelve Strains of Pseudoalteromonas luteoviolacea.</title>
        <authorList>
            <person name="Vynne N.G."/>
            <person name="Mansson M."/>
            <person name="Gram L."/>
        </authorList>
    </citation>
    <scope>NUCLEOTIDE SEQUENCE [LARGE SCALE GENOMIC DNA]</scope>
    <source>
        <strain evidence="2 3">DSM 6061</strain>
    </source>
</reference>
<dbReference type="GO" id="GO:0016747">
    <property type="term" value="F:acyltransferase activity, transferring groups other than amino-acyl groups"/>
    <property type="evidence" value="ECO:0007669"/>
    <property type="project" value="InterPro"/>
</dbReference>